<name>A0A7W8NGW7_9DEIO</name>
<evidence type="ECO:0000256" key="1">
    <source>
        <dbReference type="ARBA" id="ARBA00004236"/>
    </source>
</evidence>
<dbReference type="Pfam" id="PF02608">
    <property type="entry name" value="Bmp"/>
    <property type="match status" value="1"/>
</dbReference>
<dbReference type="PANTHER" id="PTHR34296">
    <property type="entry name" value="TRANSCRIPTIONAL ACTIVATOR PROTEIN MED"/>
    <property type="match status" value="1"/>
</dbReference>
<feature type="signal peptide" evidence="6">
    <location>
        <begin position="1"/>
        <end position="15"/>
    </location>
</feature>
<dbReference type="CDD" id="cd06354">
    <property type="entry name" value="PBP1_PrnA-like"/>
    <property type="match status" value="1"/>
</dbReference>
<evidence type="ECO:0000256" key="5">
    <source>
        <dbReference type="ARBA" id="ARBA00023288"/>
    </source>
</evidence>
<evidence type="ECO:0000313" key="8">
    <source>
        <dbReference type="EMBL" id="MBB5365220.1"/>
    </source>
</evidence>
<dbReference type="PANTHER" id="PTHR34296:SF2">
    <property type="entry name" value="ABC TRANSPORTER GUANOSINE-BINDING PROTEIN NUPN"/>
    <property type="match status" value="1"/>
</dbReference>
<keyword evidence="5" id="KW-0449">Lipoprotein</keyword>
<dbReference type="EMBL" id="JACHFL010000016">
    <property type="protein sequence ID" value="MBB5365220.1"/>
    <property type="molecule type" value="Genomic_DNA"/>
</dbReference>
<dbReference type="AlphaFoldDB" id="A0A7W8NGW7"/>
<proteinExistence type="predicted"/>
<comment type="subcellular location">
    <subcellularLocation>
        <location evidence="1">Cell membrane</location>
    </subcellularLocation>
</comment>
<reference evidence="8 9" key="1">
    <citation type="submission" date="2020-08" db="EMBL/GenBank/DDBJ databases">
        <title>Genomic Encyclopedia of Type Strains, Phase IV (KMG-IV): sequencing the most valuable type-strain genomes for metagenomic binning, comparative biology and taxonomic classification.</title>
        <authorList>
            <person name="Goeker M."/>
        </authorList>
    </citation>
    <scope>NUCLEOTIDE SEQUENCE [LARGE SCALE GENOMIC DNA]</scope>
    <source>
        <strain evidence="8 9">DSM 27939</strain>
    </source>
</reference>
<dbReference type="RefSeq" id="WP_229790160.1">
    <property type="nucleotide sequence ID" value="NZ_JACHFL010000016.1"/>
</dbReference>
<evidence type="ECO:0000313" key="9">
    <source>
        <dbReference type="Proteomes" id="UP000552709"/>
    </source>
</evidence>
<feature type="chain" id="PRO_5031014418" evidence="6">
    <location>
        <begin position="16"/>
        <end position="362"/>
    </location>
</feature>
<organism evidence="8 9">
    <name type="scientific">Deinococcus humi</name>
    <dbReference type="NCBI Taxonomy" id="662880"/>
    <lineage>
        <taxon>Bacteria</taxon>
        <taxon>Thermotogati</taxon>
        <taxon>Deinococcota</taxon>
        <taxon>Deinococci</taxon>
        <taxon>Deinococcales</taxon>
        <taxon>Deinococcaceae</taxon>
        <taxon>Deinococcus</taxon>
    </lineage>
</organism>
<feature type="domain" description="ABC transporter substrate-binding protein PnrA-like" evidence="7">
    <location>
        <begin position="24"/>
        <end position="221"/>
    </location>
</feature>
<evidence type="ECO:0000256" key="2">
    <source>
        <dbReference type="ARBA" id="ARBA00022475"/>
    </source>
</evidence>
<comment type="caution">
    <text evidence="8">The sequence shown here is derived from an EMBL/GenBank/DDBJ whole genome shotgun (WGS) entry which is preliminary data.</text>
</comment>
<evidence type="ECO:0000259" key="7">
    <source>
        <dbReference type="Pfam" id="PF02608"/>
    </source>
</evidence>
<keyword evidence="9" id="KW-1185">Reference proteome</keyword>
<evidence type="ECO:0000256" key="4">
    <source>
        <dbReference type="ARBA" id="ARBA00023136"/>
    </source>
</evidence>
<keyword evidence="3 6" id="KW-0732">Signal</keyword>
<keyword evidence="4" id="KW-0472">Membrane</keyword>
<dbReference type="GO" id="GO:0005886">
    <property type="term" value="C:plasma membrane"/>
    <property type="evidence" value="ECO:0007669"/>
    <property type="project" value="UniProtKB-SubCell"/>
</dbReference>
<evidence type="ECO:0000256" key="6">
    <source>
        <dbReference type="SAM" id="SignalP"/>
    </source>
</evidence>
<evidence type="ECO:0000256" key="3">
    <source>
        <dbReference type="ARBA" id="ARBA00022729"/>
    </source>
</evidence>
<accession>A0A7W8NGW7</accession>
<keyword evidence="2" id="KW-1003">Cell membrane</keyword>
<dbReference type="InterPro" id="IPR003760">
    <property type="entry name" value="PnrA-like"/>
</dbReference>
<sequence>MSAASIILALGTAQAAPVNVGLAFDIGGRNDRGFNQGAYEGALRAIKATGGKITTSDPKERKEVGSGISGLSLGNQLVIGVGFSNNDAITQAAALHPKTRFVTVDDVPSGNNTMGLRFRENEGSFLAGYLAGLQTSTGRVGFIGGLDIPVINRFKVGFRAGAKFACPTCQVRTANIGDTVAAFNNPKVARQIASAMMDNGVDIIYTAAGASGVGTVDQVRARPCLKAQTLPKGLQFRSNAYASVPKSAAYKKACAGESRPTFFIGVDVNQNALGDFDKNPATMNHGLTSMLKRVDNAVYSIIKDVSSGIEWHEGDRSFGLSNGGVSLAIDRYNQALITPKVQQQIKTVEKLIIGGGVRIPSS</sequence>
<gene>
    <name evidence="8" type="ORF">HNQ08_004341</name>
</gene>
<protein>
    <submittedName>
        <fullName evidence="8">Basic membrane protein A</fullName>
    </submittedName>
</protein>
<dbReference type="Gene3D" id="3.40.50.2300">
    <property type="match status" value="2"/>
</dbReference>
<dbReference type="InterPro" id="IPR050957">
    <property type="entry name" value="BMP_lipoprotein"/>
</dbReference>
<dbReference type="Proteomes" id="UP000552709">
    <property type="component" value="Unassembled WGS sequence"/>
</dbReference>